<keyword evidence="3" id="KW-0472">Membrane</keyword>
<comment type="caution">
    <text evidence="5">The sequence shown here is derived from an EMBL/GenBank/DDBJ whole genome shotgun (WGS) entry which is preliminary data.</text>
</comment>
<evidence type="ECO:0000256" key="2">
    <source>
        <dbReference type="SAM" id="MobiDB-lite"/>
    </source>
</evidence>
<evidence type="ECO:0000256" key="1">
    <source>
        <dbReference type="ARBA" id="ARBA00006739"/>
    </source>
</evidence>
<gene>
    <name evidence="5" type="ORF">BN12_4230001</name>
</gene>
<dbReference type="CDD" id="cd04179">
    <property type="entry name" value="DPM_DPG-synthase_like"/>
    <property type="match status" value="1"/>
</dbReference>
<organism evidence="5 6">
    <name type="scientific">Nostocoides japonicum T1-X7</name>
    <dbReference type="NCBI Taxonomy" id="1194083"/>
    <lineage>
        <taxon>Bacteria</taxon>
        <taxon>Bacillati</taxon>
        <taxon>Actinomycetota</taxon>
        <taxon>Actinomycetes</taxon>
        <taxon>Micrococcales</taxon>
        <taxon>Intrasporangiaceae</taxon>
        <taxon>Nostocoides</taxon>
    </lineage>
</organism>
<keyword evidence="5" id="KW-0328">Glycosyltransferase</keyword>
<keyword evidence="3" id="KW-1133">Transmembrane helix</keyword>
<dbReference type="SUPFAM" id="SSF53448">
    <property type="entry name" value="Nucleotide-diphospho-sugar transferases"/>
    <property type="match status" value="1"/>
</dbReference>
<feature type="compositionally biased region" description="Polar residues" evidence="2">
    <location>
        <begin position="21"/>
        <end position="44"/>
    </location>
</feature>
<dbReference type="InterPro" id="IPR050256">
    <property type="entry name" value="Glycosyltransferase_2"/>
</dbReference>
<dbReference type="InterPro" id="IPR001173">
    <property type="entry name" value="Glyco_trans_2-like"/>
</dbReference>
<accession>A0A077M5S5</accession>
<dbReference type="EMBL" id="CAJB01000361">
    <property type="protein sequence ID" value="CCH79400.1"/>
    <property type="molecule type" value="Genomic_DNA"/>
</dbReference>
<sequence>MSEHLTEPMTQGPTGPAADPTQPTAYTPTGLTSADLTEPMTQGPTGPAADPTQPPACTPTGLTSADLTEPMTQAPAGPAADPTEPTAYTPTISRREDHGPRTGYVVEGDDPTLPDPYVTVVLPCYNEGAHVLKEIDRISRVLDESEFGYEILCIDDASTDDTLAVLRDARADYPSVKVLPFRRNGGAGTARRIGSQLARGEIVVWTDADMTYENERIPDLVRVLHDDPTYDQVVGARTTEEGTHKWARVPAKWFIRKVAEHLTNQRIPDLNSGLRAFRREVSLPYLRLLPAGFSCVTTITIAFLSNQHDVKYVETSYAKREGTSKFHFVRDAYRYILQVLRMVMYFDPLKVLMPPALWLIAIALVKGVVDMVRHPFYFPASTVLLFVSGMMIGSLALLSDLVVRSRDGA</sequence>
<keyword evidence="3" id="KW-0812">Transmembrane</keyword>
<dbReference type="Proteomes" id="UP000035721">
    <property type="component" value="Unassembled WGS sequence"/>
</dbReference>
<name>A0A077M5S5_9MICO</name>
<dbReference type="InterPro" id="IPR029044">
    <property type="entry name" value="Nucleotide-diphossugar_trans"/>
</dbReference>
<dbReference type="Pfam" id="PF00535">
    <property type="entry name" value="Glycos_transf_2"/>
    <property type="match status" value="1"/>
</dbReference>
<evidence type="ECO:0000256" key="3">
    <source>
        <dbReference type="SAM" id="Phobius"/>
    </source>
</evidence>
<feature type="transmembrane region" description="Helical" evidence="3">
    <location>
        <begin position="351"/>
        <end position="369"/>
    </location>
</feature>
<dbReference type="RefSeq" id="WP_235432516.1">
    <property type="nucleotide sequence ID" value="NZ_HF570958.1"/>
</dbReference>
<feature type="region of interest" description="Disordered" evidence="2">
    <location>
        <begin position="1"/>
        <end position="110"/>
    </location>
</feature>
<evidence type="ECO:0000313" key="5">
    <source>
        <dbReference type="EMBL" id="CCH79400.1"/>
    </source>
</evidence>
<dbReference type="STRING" id="1194083.BN12_4230001"/>
<keyword evidence="5" id="KW-0808">Transferase</keyword>
<protein>
    <submittedName>
        <fullName evidence="5">Dolichol-phosphate mannosyltransferase, fused to C-terminaluncharacterized domain</fullName>
    </submittedName>
</protein>
<dbReference type="GO" id="GO:0016757">
    <property type="term" value="F:glycosyltransferase activity"/>
    <property type="evidence" value="ECO:0007669"/>
    <property type="project" value="UniProtKB-KW"/>
</dbReference>
<comment type="similarity">
    <text evidence="1">Belongs to the glycosyltransferase 2 family.</text>
</comment>
<feature type="domain" description="Glycosyltransferase 2-like" evidence="4">
    <location>
        <begin position="119"/>
        <end position="281"/>
    </location>
</feature>
<feature type="transmembrane region" description="Helical" evidence="3">
    <location>
        <begin position="376"/>
        <end position="398"/>
    </location>
</feature>
<reference evidence="5 6" key="1">
    <citation type="journal article" date="2013" name="ISME J.">
        <title>A metabolic model for members of the genus Tetrasphaera involved in enhanced biological phosphorus removal.</title>
        <authorList>
            <person name="Kristiansen R."/>
            <person name="Nguyen H.T.T."/>
            <person name="Saunders A.M."/>
            <person name="Nielsen J.L."/>
            <person name="Wimmer R."/>
            <person name="Le V.Q."/>
            <person name="McIlroy S.J."/>
            <person name="Petrovski S."/>
            <person name="Seviour R.J."/>
            <person name="Calteau A."/>
            <person name="Nielsen K.L."/>
            <person name="Nielsen P.H."/>
        </authorList>
    </citation>
    <scope>NUCLEOTIDE SEQUENCE [LARGE SCALE GENOMIC DNA]</scope>
    <source>
        <strain evidence="5 6">T1-X7</strain>
    </source>
</reference>
<dbReference type="PANTHER" id="PTHR48090">
    <property type="entry name" value="UNDECAPRENYL-PHOSPHATE 4-DEOXY-4-FORMAMIDO-L-ARABINOSE TRANSFERASE-RELATED"/>
    <property type="match status" value="1"/>
</dbReference>
<evidence type="ECO:0000313" key="6">
    <source>
        <dbReference type="Proteomes" id="UP000035721"/>
    </source>
</evidence>
<dbReference type="AlphaFoldDB" id="A0A077M5S5"/>
<dbReference type="Gene3D" id="3.90.550.10">
    <property type="entry name" value="Spore Coat Polysaccharide Biosynthesis Protein SpsA, Chain A"/>
    <property type="match status" value="1"/>
</dbReference>
<evidence type="ECO:0000259" key="4">
    <source>
        <dbReference type="Pfam" id="PF00535"/>
    </source>
</evidence>
<keyword evidence="6" id="KW-1185">Reference proteome</keyword>
<proteinExistence type="inferred from homology"/>